<dbReference type="Gene3D" id="1.20.910.10">
    <property type="entry name" value="Heme oxygenase-like"/>
    <property type="match status" value="1"/>
</dbReference>
<dbReference type="AlphaFoldDB" id="A0A0R1RPC0"/>
<proteinExistence type="inferred from homology"/>
<dbReference type="Proteomes" id="UP000051697">
    <property type="component" value="Unassembled WGS sequence"/>
</dbReference>
<gene>
    <name evidence="11" type="ORF">FC70_GL000167</name>
</gene>
<dbReference type="RefSeq" id="WP_057889126.1">
    <property type="nucleotide sequence ID" value="NZ_AZFE01000002.1"/>
</dbReference>
<evidence type="ECO:0000256" key="9">
    <source>
        <dbReference type="RuleBase" id="RU363093"/>
    </source>
</evidence>
<comment type="function">
    <text evidence="9">Catalyzes an amino-pyrimidine hydrolysis reaction at the C5' of the pyrimidine moiety of thiamine compounds, a reaction that is part of a thiamine salvage pathway.</text>
</comment>
<accession>A0A0R1RPC0</accession>
<evidence type="ECO:0000256" key="5">
    <source>
        <dbReference type="ARBA" id="ARBA00012684"/>
    </source>
</evidence>
<evidence type="ECO:0000256" key="8">
    <source>
        <dbReference type="ARBA" id="ARBA00048337"/>
    </source>
</evidence>
<dbReference type="InterPro" id="IPR004305">
    <property type="entry name" value="Thiaminase-2/PQQC"/>
</dbReference>
<comment type="similarity">
    <text evidence="3 9">Belongs to the TenA family.</text>
</comment>
<comment type="caution">
    <text evidence="11">The sequence shown here is derived from an EMBL/GenBank/DDBJ whole genome shotgun (WGS) entry which is preliminary data.</text>
</comment>
<evidence type="ECO:0000256" key="6">
    <source>
        <dbReference type="ARBA" id="ARBA00013647"/>
    </source>
</evidence>
<keyword evidence="9" id="KW-0378">Hydrolase</keyword>
<dbReference type="GO" id="GO:0050334">
    <property type="term" value="F:thiaminase activity"/>
    <property type="evidence" value="ECO:0007669"/>
    <property type="project" value="UniProtKB-EC"/>
</dbReference>
<dbReference type="SUPFAM" id="SSF48613">
    <property type="entry name" value="Heme oxygenase-like"/>
    <property type="match status" value="1"/>
</dbReference>
<keyword evidence="12" id="KW-1185">Reference proteome</keyword>
<dbReference type="EC" id="3.5.99.2" evidence="5 9"/>
<dbReference type="PANTHER" id="PTHR43198">
    <property type="entry name" value="BIFUNCTIONAL TH2 PROTEIN"/>
    <property type="match status" value="1"/>
</dbReference>
<evidence type="ECO:0000256" key="7">
    <source>
        <dbReference type="ARBA" id="ARBA00022977"/>
    </source>
</evidence>
<dbReference type="GO" id="GO:0005829">
    <property type="term" value="C:cytosol"/>
    <property type="evidence" value="ECO:0007669"/>
    <property type="project" value="TreeGrafter"/>
</dbReference>
<evidence type="ECO:0000256" key="3">
    <source>
        <dbReference type="ARBA" id="ARBA00010264"/>
    </source>
</evidence>
<comment type="pathway">
    <text evidence="2 9">Cofactor biosynthesis; thiamine diphosphate biosynthesis.</text>
</comment>
<dbReference type="GO" id="GO:0009229">
    <property type="term" value="P:thiamine diphosphate biosynthetic process"/>
    <property type="evidence" value="ECO:0007669"/>
    <property type="project" value="UniProtKB-UniPathway"/>
</dbReference>
<dbReference type="KEGG" id="lol:LACOL_1648"/>
<comment type="catalytic activity">
    <reaction evidence="8 9">
        <text>thiamine + H2O = 5-(2-hydroxyethyl)-4-methylthiazole + 4-amino-5-hydroxymethyl-2-methylpyrimidine + H(+)</text>
        <dbReference type="Rhea" id="RHEA:17509"/>
        <dbReference type="ChEBI" id="CHEBI:15377"/>
        <dbReference type="ChEBI" id="CHEBI:15378"/>
        <dbReference type="ChEBI" id="CHEBI:16892"/>
        <dbReference type="ChEBI" id="CHEBI:17957"/>
        <dbReference type="ChEBI" id="CHEBI:18385"/>
        <dbReference type="EC" id="3.5.99.2"/>
    </reaction>
</comment>
<dbReference type="EMBL" id="AZFE01000002">
    <property type="protein sequence ID" value="KRL58094.1"/>
    <property type="molecule type" value="Genomic_DNA"/>
</dbReference>
<dbReference type="STRING" id="1423778.FC70_GL000167"/>
<evidence type="ECO:0000259" key="10">
    <source>
        <dbReference type="Pfam" id="PF03070"/>
    </source>
</evidence>
<dbReference type="PATRIC" id="fig|1423778.4.peg.183"/>
<evidence type="ECO:0000256" key="2">
    <source>
        <dbReference type="ARBA" id="ARBA00004948"/>
    </source>
</evidence>
<name>A0A0R1RPC0_9LACO</name>
<dbReference type="UniPathway" id="UPA00060"/>
<dbReference type="OrthoDB" id="34166at2"/>
<sequence>MTKISTELFEIAQPVWNLSYQHPFITELAAGKLPLEKFRYYLKQDRYYLEQFGDLHEKIAQLIDNPADKEILLVGANDMHDGELDIRNTMFQEIGITADEIKSTPIAPTAYSYVTHMNYELTNGTTASAVAALLPCYWLYSEIGHRLINAQSPVPIYQEWLDSYASTEFDGGTNQMVQLIDHLSEQADSAERAQIKDSFLKSSNYELNFWQMAYTMENWAG</sequence>
<comment type="subunit">
    <text evidence="4">Homotetramer.</text>
</comment>
<evidence type="ECO:0000256" key="4">
    <source>
        <dbReference type="ARBA" id="ARBA00011881"/>
    </source>
</evidence>
<dbReference type="InterPro" id="IPR016084">
    <property type="entry name" value="Haem_Oase-like_multi-hlx"/>
</dbReference>
<evidence type="ECO:0000313" key="12">
    <source>
        <dbReference type="Proteomes" id="UP000051697"/>
    </source>
</evidence>
<dbReference type="NCBIfam" id="TIGR04306">
    <property type="entry name" value="salvage_TenA"/>
    <property type="match status" value="1"/>
</dbReference>
<dbReference type="InterPro" id="IPR027574">
    <property type="entry name" value="Thiaminase_II"/>
</dbReference>
<reference evidence="11 12" key="1">
    <citation type="journal article" date="2015" name="Genome Announc.">
        <title>Expanding the biotechnology potential of lactobacilli through comparative genomics of 213 strains and associated genera.</title>
        <authorList>
            <person name="Sun Z."/>
            <person name="Harris H.M."/>
            <person name="McCann A."/>
            <person name="Guo C."/>
            <person name="Argimon S."/>
            <person name="Zhang W."/>
            <person name="Yang X."/>
            <person name="Jeffery I.B."/>
            <person name="Cooney J.C."/>
            <person name="Kagawa T.F."/>
            <person name="Liu W."/>
            <person name="Song Y."/>
            <person name="Salvetti E."/>
            <person name="Wrobel A."/>
            <person name="Rasinkangas P."/>
            <person name="Parkhill J."/>
            <person name="Rea M.C."/>
            <person name="O'Sullivan O."/>
            <person name="Ritari J."/>
            <person name="Douillard F.P."/>
            <person name="Paul Ross R."/>
            <person name="Yang R."/>
            <person name="Briner A.E."/>
            <person name="Felis G.E."/>
            <person name="de Vos W.M."/>
            <person name="Barrangou R."/>
            <person name="Klaenhammer T.R."/>
            <person name="Caufield P.W."/>
            <person name="Cui Y."/>
            <person name="Zhang H."/>
            <person name="O'Toole P.W."/>
        </authorList>
    </citation>
    <scope>NUCLEOTIDE SEQUENCE [LARGE SCALE GENOMIC DNA]</scope>
    <source>
        <strain evidence="11 12">DSM 15707</strain>
    </source>
</reference>
<dbReference type="PANTHER" id="PTHR43198:SF2">
    <property type="entry name" value="SI:CH1073-67J19.1-RELATED"/>
    <property type="match status" value="1"/>
</dbReference>
<dbReference type="InterPro" id="IPR050967">
    <property type="entry name" value="Thiamine_Salvage_TenA"/>
</dbReference>
<evidence type="ECO:0000313" key="11">
    <source>
        <dbReference type="EMBL" id="KRL58094.1"/>
    </source>
</evidence>
<comment type="catalytic activity">
    <reaction evidence="1 9">
        <text>4-amino-5-aminomethyl-2-methylpyrimidine + H2O = 4-amino-5-hydroxymethyl-2-methylpyrimidine + NH4(+)</text>
        <dbReference type="Rhea" id="RHEA:31799"/>
        <dbReference type="ChEBI" id="CHEBI:15377"/>
        <dbReference type="ChEBI" id="CHEBI:16892"/>
        <dbReference type="ChEBI" id="CHEBI:28938"/>
        <dbReference type="ChEBI" id="CHEBI:63416"/>
        <dbReference type="EC" id="3.5.99.2"/>
    </reaction>
</comment>
<dbReference type="Pfam" id="PF03070">
    <property type="entry name" value="TENA_THI-4"/>
    <property type="match status" value="1"/>
</dbReference>
<protein>
    <recommendedName>
        <fullName evidence="6 9">Aminopyrimidine aminohydrolase</fullName>
        <ecNumber evidence="5 9">3.5.99.2</ecNumber>
    </recommendedName>
</protein>
<dbReference type="GO" id="GO:0009228">
    <property type="term" value="P:thiamine biosynthetic process"/>
    <property type="evidence" value="ECO:0007669"/>
    <property type="project" value="UniProtKB-KW"/>
</dbReference>
<organism evidence="11 12">
    <name type="scientific">Paucilactobacillus oligofermentans DSM 15707 = LMG 22743</name>
    <dbReference type="NCBI Taxonomy" id="1423778"/>
    <lineage>
        <taxon>Bacteria</taxon>
        <taxon>Bacillati</taxon>
        <taxon>Bacillota</taxon>
        <taxon>Bacilli</taxon>
        <taxon>Lactobacillales</taxon>
        <taxon>Lactobacillaceae</taxon>
        <taxon>Paucilactobacillus</taxon>
    </lineage>
</organism>
<dbReference type="CDD" id="cd19364">
    <property type="entry name" value="TenA_C_BsTenA-like"/>
    <property type="match status" value="1"/>
</dbReference>
<feature type="domain" description="Thiaminase-2/PQQC" evidence="10">
    <location>
        <begin position="12"/>
        <end position="215"/>
    </location>
</feature>
<evidence type="ECO:0000256" key="1">
    <source>
        <dbReference type="ARBA" id="ARBA00001881"/>
    </source>
</evidence>
<keyword evidence="7 9" id="KW-0784">Thiamine biosynthesis</keyword>